<dbReference type="Proteomes" id="UP000638014">
    <property type="component" value="Unassembled WGS sequence"/>
</dbReference>
<dbReference type="Gene3D" id="3.40.50.2300">
    <property type="match status" value="1"/>
</dbReference>
<protein>
    <submittedName>
        <fullName evidence="5">Response regulator</fullName>
    </submittedName>
</protein>
<dbReference type="PANTHER" id="PTHR43719">
    <property type="entry name" value="TWO-COMPONENT HISTIDINE KINASE"/>
    <property type="match status" value="1"/>
</dbReference>
<dbReference type="CDD" id="cd17546">
    <property type="entry name" value="REC_hyHK_CKI1_RcsC-like"/>
    <property type="match status" value="1"/>
</dbReference>
<dbReference type="AlphaFoldDB" id="A0A8J6UF62"/>
<dbReference type="GO" id="GO:0000160">
    <property type="term" value="P:phosphorelay signal transduction system"/>
    <property type="evidence" value="ECO:0007669"/>
    <property type="project" value="InterPro"/>
</dbReference>
<proteinExistence type="predicted"/>
<dbReference type="InterPro" id="IPR011006">
    <property type="entry name" value="CheY-like_superfamily"/>
</dbReference>
<accession>A0A8J6UF62</accession>
<name>A0A8J6UF62_9GAMM</name>
<dbReference type="InterPro" id="IPR000700">
    <property type="entry name" value="PAS-assoc_C"/>
</dbReference>
<dbReference type="RefSeq" id="WP_191145682.1">
    <property type="nucleotide sequence ID" value="NZ_JACXAF010000020.1"/>
</dbReference>
<evidence type="ECO:0000256" key="1">
    <source>
        <dbReference type="ARBA" id="ARBA00022553"/>
    </source>
</evidence>
<keyword evidence="1 2" id="KW-0597">Phosphoprotein</keyword>
<dbReference type="EMBL" id="JACXAF010000020">
    <property type="protein sequence ID" value="MBD1390614.1"/>
    <property type="molecule type" value="Genomic_DNA"/>
</dbReference>
<feature type="domain" description="PAC" evidence="4">
    <location>
        <begin position="277"/>
        <end position="329"/>
    </location>
</feature>
<comment type="caution">
    <text evidence="5">The sequence shown here is derived from an EMBL/GenBank/DDBJ whole genome shotgun (WGS) entry which is preliminary data.</text>
</comment>
<sequence>MFSDIDNERLQEKLLDLLRNNEQVQQREMDAAVLLDIIQIIGSAQSRLEVIESLIQGLQVIVGHQETVVLERAKHGASLWVPSYASNNLLATSVWRTGDLFERVAGGEVTALFRPLQVAEFSEQEPAITNLAGSALLFGLESQTGNCLVVLLHQQEKVFSPHQRESIRRLKPMVEQRLQNLEFDLKLRDVVAKRTAELRESQKRLSSFARSSSDWFWEVDAAFRFSYTSKLQGDELPDLGKNLFGRTIMEVRTEAESQKLNKWFAVTRTFQERQPISDFEFELALPKRSPLWVRINGEAFFSEQGVFLGYRGTAKNISLRKYQDRQLSQQIQQVSSRAQRIEVESTQTATAETNSAPHVLLVDDCESSQMITQLMLVNLGFQTSVVESGIQALSCEHLDDVDLVLMDLEMPDMNGEEVSRRLRERGLAVPILALTGCSYGDRGSQVEQAGMNGFIEKPVRLNVLQEQLSHFFQSHARP</sequence>
<dbReference type="InterPro" id="IPR001789">
    <property type="entry name" value="Sig_transdc_resp-reg_receiver"/>
</dbReference>
<dbReference type="PROSITE" id="PS50113">
    <property type="entry name" value="PAC"/>
    <property type="match status" value="1"/>
</dbReference>
<dbReference type="PANTHER" id="PTHR43719:SF28">
    <property type="entry name" value="PEROXIDE STRESS-ACTIVATED HISTIDINE KINASE MAK1-RELATED"/>
    <property type="match status" value="1"/>
</dbReference>
<evidence type="ECO:0000313" key="6">
    <source>
        <dbReference type="Proteomes" id="UP000638014"/>
    </source>
</evidence>
<gene>
    <name evidence="5" type="ORF">IC617_14345</name>
</gene>
<dbReference type="SMART" id="SM00448">
    <property type="entry name" value="REC"/>
    <property type="match status" value="1"/>
</dbReference>
<evidence type="ECO:0000259" key="3">
    <source>
        <dbReference type="PROSITE" id="PS50110"/>
    </source>
</evidence>
<dbReference type="SUPFAM" id="SSF55785">
    <property type="entry name" value="PYP-like sensor domain (PAS domain)"/>
    <property type="match status" value="1"/>
</dbReference>
<dbReference type="Pfam" id="PF00072">
    <property type="entry name" value="Response_reg"/>
    <property type="match status" value="1"/>
</dbReference>
<dbReference type="InterPro" id="IPR050956">
    <property type="entry name" value="2C_system_His_kinase"/>
</dbReference>
<feature type="modified residue" description="4-aspartylphosphate" evidence="2">
    <location>
        <position position="407"/>
    </location>
</feature>
<dbReference type="InterPro" id="IPR035965">
    <property type="entry name" value="PAS-like_dom_sf"/>
</dbReference>
<dbReference type="PROSITE" id="PS50110">
    <property type="entry name" value="RESPONSE_REGULATORY"/>
    <property type="match status" value="1"/>
</dbReference>
<dbReference type="Gene3D" id="3.30.450.20">
    <property type="entry name" value="PAS domain"/>
    <property type="match status" value="1"/>
</dbReference>
<evidence type="ECO:0000259" key="4">
    <source>
        <dbReference type="PROSITE" id="PS50113"/>
    </source>
</evidence>
<organism evidence="5 6">
    <name type="scientific">Neiella litorisoli</name>
    <dbReference type="NCBI Taxonomy" id="2771431"/>
    <lineage>
        <taxon>Bacteria</taxon>
        <taxon>Pseudomonadati</taxon>
        <taxon>Pseudomonadota</taxon>
        <taxon>Gammaproteobacteria</taxon>
        <taxon>Alteromonadales</taxon>
        <taxon>Echinimonadaceae</taxon>
        <taxon>Neiella</taxon>
    </lineage>
</organism>
<reference evidence="5" key="1">
    <citation type="submission" date="2020-09" db="EMBL/GenBank/DDBJ databases">
        <title>A novel bacterium of genus Neiella, isolated from South China Sea.</title>
        <authorList>
            <person name="Huang H."/>
            <person name="Mo K."/>
            <person name="Hu Y."/>
        </authorList>
    </citation>
    <scope>NUCLEOTIDE SEQUENCE</scope>
    <source>
        <strain evidence="5">HB171785</strain>
    </source>
</reference>
<evidence type="ECO:0000313" key="5">
    <source>
        <dbReference type="EMBL" id="MBD1390614.1"/>
    </source>
</evidence>
<evidence type="ECO:0000256" key="2">
    <source>
        <dbReference type="PROSITE-ProRule" id="PRU00169"/>
    </source>
</evidence>
<feature type="domain" description="Response regulatory" evidence="3">
    <location>
        <begin position="358"/>
        <end position="472"/>
    </location>
</feature>
<dbReference type="SUPFAM" id="SSF52172">
    <property type="entry name" value="CheY-like"/>
    <property type="match status" value="1"/>
</dbReference>
<keyword evidence="6" id="KW-1185">Reference proteome</keyword>